<dbReference type="SUPFAM" id="SSF54523">
    <property type="entry name" value="Pili subunits"/>
    <property type="match status" value="1"/>
</dbReference>
<dbReference type="AlphaFoldDB" id="A0A1T4XKU0"/>
<protein>
    <submittedName>
        <fullName evidence="2">Prepilin-type N-terminal cleavage/methylation domain-containing protein</fullName>
    </submittedName>
</protein>
<keyword evidence="1" id="KW-0472">Membrane</keyword>
<keyword evidence="3" id="KW-1185">Reference proteome</keyword>
<evidence type="ECO:0000256" key="1">
    <source>
        <dbReference type="SAM" id="Phobius"/>
    </source>
</evidence>
<dbReference type="STRING" id="48467.SAMN02745166_01609"/>
<name>A0A1T4XKU0_9BACT</name>
<proteinExistence type="predicted"/>
<gene>
    <name evidence="2" type="ORF">SAMN02745166_01609</name>
</gene>
<feature type="transmembrane region" description="Helical" evidence="1">
    <location>
        <begin position="20"/>
        <end position="39"/>
    </location>
</feature>
<dbReference type="InterPro" id="IPR045584">
    <property type="entry name" value="Pilin-like"/>
</dbReference>
<evidence type="ECO:0000313" key="2">
    <source>
        <dbReference type="EMBL" id="SKA89725.1"/>
    </source>
</evidence>
<dbReference type="InterPro" id="IPR012902">
    <property type="entry name" value="N_methyl_site"/>
</dbReference>
<organism evidence="2 3">
    <name type="scientific">Prosthecobacter debontii</name>
    <dbReference type="NCBI Taxonomy" id="48467"/>
    <lineage>
        <taxon>Bacteria</taxon>
        <taxon>Pseudomonadati</taxon>
        <taxon>Verrucomicrobiota</taxon>
        <taxon>Verrucomicrobiia</taxon>
        <taxon>Verrucomicrobiales</taxon>
        <taxon>Verrucomicrobiaceae</taxon>
        <taxon>Prosthecobacter</taxon>
    </lineage>
</organism>
<dbReference type="NCBIfam" id="TIGR02532">
    <property type="entry name" value="IV_pilin_GFxxxE"/>
    <property type="match status" value="1"/>
</dbReference>
<dbReference type="Proteomes" id="UP000190774">
    <property type="component" value="Unassembled WGS sequence"/>
</dbReference>
<reference evidence="3" key="1">
    <citation type="submission" date="2017-02" db="EMBL/GenBank/DDBJ databases">
        <authorList>
            <person name="Varghese N."/>
            <person name="Submissions S."/>
        </authorList>
    </citation>
    <scope>NUCLEOTIDE SEQUENCE [LARGE SCALE GENOMIC DNA]</scope>
    <source>
        <strain evidence="3">ATCC 700200</strain>
    </source>
</reference>
<dbReference type="Gene3D" id="3.30.700.10">
    <property type="entry name" value="Glycoprotein, Type 4 Pilin"/>
    <property type="match status" value="1"/>
</dbReference>
<keyword evidence="1" id="KW-0812">Transmembrane</keyword>
<dbReference type="OrthoDB" id="193442at2"/>
<dbReference type="EMBL" id="FUYE01000004">
    <property type="protein sequence ID" value="SKA89725.1"/>
    <property type="molecule type" value="Genomic_DNA"/>
</dbReference>
<accession>A0A1T4XKU0</accession>
<dbReference type="RefSeq" id="WP_078812798.1">
    <property type="nucleotide sequence ID" value="NZ_FUYE01000004.1"/>
</dbReference>
<keyword evidence="1" id="KW-1133">Transmembrane helix</keyword>
<evidence type="ECO:0000313" key="3">
    <source>
        <dbReference type="Proteomes" id="UP000190774"/>
    </source>
</evidence>
<dbReference type="Pfam" id="PF07963">
    <property type="entry name" value="N_methyl"/>
    <property type="match status" value="1"/>
</dbReference>
<sequence length="143" mass="15748">MSLLPSSSNPNQRVRHLGFSLVEMMACVSIIGIIAFLAIPSITRMRADSEKNLAITRAEALNLAQASFIQVRGRTQAAIDWAAATSDEARYQLLRPYMSYAELTLLLYMPAGYTVTFNPTITTMTKMQLRGPSGTSGQEIIPY</sequence>